<comment type="caution">
    <text evidence="2">The sequence shown here is derived from an EMBL/GenBank/DDBJ whole genome shotgun (WGS) entry which is preliminary data.</text>
</comment>
<dbReference type="Gene3D" id="3.30.2310.20">
    <property type="entry name" value="RelE-like"/>
    <property type="match status" value="1"/>
</dbReference>
<reference evidence="3 4" key="1">
    <citation type="journal article" date="2020" name="Front. Microbiol.">
        <title>Single-cell genomics of novel Actinobacteria with the Wood-Ljungdahl pathway discovered in a serpentinizing system.</title>
        <authorList>
            <person name="Merino N."/>
            <person name="Kawai M."/>
            <person name="Boyd E.S."/>
            <person name="Colman D.R."/>
            <person name="McGlynn S.E."/>
            <person name="Nealson K.H."/>
            <person name="Kurokawa K."/>
            <person name="Hongoh Y."/>
        </authorList>
    </citation>
    <scope>NUCLEOTIDE SEQUENCE [LARGE SCALE GENOMIC DNA]</scope>
    <source>
        <strain evidence="1 3">S25</strain>
        <strain evidence="2 4">S33</strain>
    </source>
</reference>
<accession>A0A6V8P9U9</accession>
<dbReference type="SUPFAM" id="SSF143011">
    <property type="entry name" value="RelE-like"/>
    <property type="match status" value="1"/>
</dbReference>
<evidence type="ECO:0000313" key="1">
    <source>
        <dbReference type="EMBL" id="GFP25532.1"/>
    </source>
</evidence>
<dbReference type="EMBL" id="BLRX01000115">
    <property type="protein sequence ID" value="GFP25532.1"/>
    <property type="molecule type" value="Genomic_DNA"/>
</dbReference>
<organism evidence="2 4">
    <name type="scientific">Candidatus Hakubella thermalkaliphila</name>
    <dbReference type="NCBI Taxonomy" id="2754717"/>
    <lineage>
        <taxon>Bacteria</taxon>
        <taxon>Bacillati</taxon>
        <taxon>Actinomycetota</taxon>
        <taxon>Actinomycetota incertae sedis</taxon>
        <taxon>Candidatus Hakubellales</taxon>
        <taxon>Candidatus Hakubellaceae</taxon>
        <taxon>Candidatus Hakubella</taxon>
    </lineage>
</organism>
<protein>
    <recommendedName>
        <fullName evidence="5">mRNA interferase RelE/StbE</fullName>
    </recommendedName>
</protein>
<dbReference type="Proteomes" id="UP000591948">
    <property type="component" value="Unassembled WGS sequence"/>
</dbReference>
<proteinExistence type="predicted"/>
<evidence type="ECO:0000313" key="2">
    <source>
        <dbReference type="EMBL" id="GFP27606.1"/>
    </source>
</evidence>
<sequence length="85" mass="10328">MKLLFTKPFIRAYRDLPQRIQRLTDKQLGPLLTNPQHPSLWTKKMQDPREIWEGRITRSYRFTFQIKGDTYVLRKIGTHDFLKRP</sequence>
<gene>
    <name evidence="1" type="ORF">HKBW3S25_01012</name>
    <name evidence="2" type="ORF">HKBW3S33_01018</name>
</gene>
<name>A0A6V8P9U9_9ACTN</name>
<dbReference type="Proteomes" id="UP000543224">
    <property type="component" value="Unassembled WGS sequence"/>
</dbReference>
<dbReference type="EMBL" id="BLRY01000048">
    <property type="protein sequence ID" value="GFP27606.1"/>
    <property type="molecule type" value="Genomic_DNA"/>
</dbReference>
<keyword evidence="4" id="KW-1185">Reference proteome</keyword>
<evidence type="ECO:0000313" key="3">
    <source>
        <dbReference type="Proteomes" id="UP000543224"/>
    </source>
</evidence>
<dbReference type="RefSeq" id="WP_176233386.1">
    <property type="nucleotide sequence ID" value="NZ_BLRY01000048.1"/>
</dbReference>
<evidence type="ECO:0000313" key="4">
    <source>
        <dbReference type="Proteomes" id="UP000591948"/>
    </source>
</evidence>
<dbReference type="InterPro" id="IPR035093">
    <property type="entry name" value="RelE/ParE_toxin_dom_sf"/>
</dbReference>
<dbReference type="AlphaFoldDB" id="A0A6V8P9U9"/>
<evidence type="ECO:0008006" key="5">
    <source>
        <dbReference type="Google" id="ProtNLM"/>
    </source>
</evidence>